<dbReference type="EMBL" id="JELW01000100">
    <property type="protein sequence ID" value="EXU95128.1"/>
    <property type="molecule type" value="Genomic_DNA"/>
</dbReference>
<dbReference type="InterPro" id="IPR018289">
    <property type="entry name" value="MULE_transposase_dom"/>
</dbReference>
<evidence type="ECO:0000313" key="4">
    <source>
        <dbReference type="Proteomes" id="UP000030151"/>
    </source>
</evidence>
<comment type="caution">
    <text evidence="3">The sequence shown here is derived from an EMBL/GenBank/DDBJ whole genome shotgun (WGS) entry which is preliminary data.</text>
</comment>
<evidence type="ECO:0000259" key="2">
    <source>
        <dbReference type="Pfam" id="PF10551"/>
    </source>
</evidence>
<protein>
    <submittedName>
        <fullName evidence="3">MULE transposase domain protein</fullName>
    </submittedName>
</protein>
<reference evidence="3 4" key="1">
    <citation type="submission" date="2014-02" db="EMBL/GenBank/DDBJ databases">
        <title>The genome sequence of the entomopathogenic fungus Metarhizium robertsii ARSEF 2575.</title>
        <authorList>
            <person name="Giuliano Garisto Donzelli B."/>
            <person name="Roe B.A."/>
            <person name="Macmil S.L."/>
            <person name="Krasnoff S.B."/>
            <person name="Gibson D.M."/>
        </authorList>
    </citation>
    <scope>NUCLEOTIDE SEQUENCE [LARGE SCALE GENOMIC DNA]</scope>
    <source>
        <strain evidence="3 4">ARSEF 2575</strain>
    </source>
</reference>
<proteinExistence type="predicted"/>
<dbReference type="PANTHER" id="PTHR31569">
    <property type="entry name" value="SWIM-TYPE DOMAIN-CONTAINING PROTEIN"/>
    <property type="match status" value="1"/>
</dbReference>
<dbReference type="Pfam" id="PF10551">
    <property type="entry name" value="MULE"/>
    <property type="match status" value="1"/>
</dbReference>
<organism evidence="3 4">
    <name type="scientific">Metarhizium robertsii</name>
    <dbReference type="NCBI Taxonomy" id="568076"/>
    <lineage>
        <taxon>Eukaryota</taxon>
        <taxon>Fungi</taxon>
        <taxon>Dikarya</taxon>
        <taxon>Ascomycota</taxon>
        <taxon>Pezizomycotina</taxon>
        <taxon>Sordariomycetes</taxon>
        <taxon>Hypocreomycetidae</taxon>
        <taxon>Hypocreales</taxon>
        <taxon>Clavicipitaceae</taxon>
        <taxon>Metarhizium</taxon>
    </lineage>
</organism>
<feature type="domain" description="MULE transposase" evidence="2">
    <location>
        <begin position="233"/>
        <end position="329"/>
    </location>
</feature>
<name>A0A014N612_9HYPO</name>
<dbReference type="OrthoDB" id="1421156at2759"/>
<dbReference type="Proteomes" id="UP000030151">
    <property type="component" value="Unassembled WGS sequence"/>
</dbReference>
<gene>
    <name evidence="3" type="ORF">X797_011794</name>
</gene>
<evidence type="ECO:0000313" key="3">
    <source>
        <dbReference type="EMBL" id="EXU95128.1"/>
    </source>
</evidence>
<feature type="region of interest" description="Disordered" evidence="1">
    <location>
        <begin position="67"/>
        <end position="86"/>
    </location>
</feature>
<dbReference type="AlphaFoldDB" id="A0A014N612"/>
<dbReference type="HOGENOM" id="CLU_013727_3_0_1"/>
<accession>A0A014N612</accession>
<dbReference type="InterPro" id="IPR052579">
    <property type="entry name" value="Zinc_finger_SWIM"/>
</dbReference>
<feature type="region of interest" description="Disordered" evidence="1">
    <location>
        <begin position="594"/>
        <end position="618"/>
    </location>
</feature>
<sequence length="815" mass="91827">MSQLPSSAFAASFPSDCLPPEADYLSRDALFSSINAWAVTRGYAFTTGKSTTERSGKRTVTYACDRSCRPPSETAERQRKTTSRGTNCPFSVLAKESLDKKIWTLRHRQDPRFSLHNHEPSQCSTAHPVHRKFNDDDTNLLMNLANAGIAPKDIRTYLRHQSASTATQKDVYNRIAAVRREMCAGQSSIHALANHLDEEGSWNRMRFDASGRVTAVLFAHPGSLEYLQSYPDVLLLDCTYKTNKYRMPLLDMIGVDACQRSFCIAFAFLSGETEEDFRFALDRLRSLYETCKARPPSVILTDRCIACMNAVEVVFPAAHSLLCLWHANKAVLHRLSSPSEHVFKERVTAFERKYVPDYVGQVAYIQTQWLDLYKERSNQAKQQIRTPIELSGPLYGAVRGWVSHAALRKVEEQRKLLYTKTPPPPLICTGVFTKSWGLPCVHTIKSLIASHGVLLLEHFHTHWHLRRKGSPQHLLEPLQRTDMVNHISRAPQQSTRREPSLFETIEPTRAPPTCSRCHQTGHTKAGNNCPLRHAELLQRLAAHADPLGNEMSEMDAAPGDNTDEVFSSLDLAPTEAELPRGVETYPVPFLPTETQASAESRRSNEPTSEVNFPLPVSEPDFTEDVEELRVLEARESSLSPGGAITSPSPGLCPEDTAHSSPPIPEESTIQTPRYDSPAAIYARYIAAREAWYAAQPKGSIKTNQMYRKASGLPLRYDKQSYAWCLDYKQMSSRCASPSGMREWTKEEMMAYLDWSKQEDDRIEAKVAAEIRDDPAAWKRRGVKHVWRSIEKGMAEQKALYSLKGQEEVEDCIVVK</sequence>
<feature type="region of interest" description="Disordered" evidence="1">
    <location>
        <begin position="634"/>
        <end position="670"/>
    </location>
</feature>
<dbReference type="PANTHER" id="PTHR31569:SF4">
    <property type="entry name" value="SWIM-TYPE DOMAIN-CONTAINING PROTEIN"/>
    <property type="match status" value="1"/>
</dbReference>
<evidence type="ECO:0000256" key="1">
    <source>
        <dbReference type="SAM" id="MobiDB-lite"/>
    </source>
</evidence>